<dbReference type="OrthoDB" id="206969at2759"/>
<dbReference type="Proteomes" id="UP000299102">
    <property type="component" value="Unassembled WGS sequence"/>
</dbReference>
<gene>
    <name evidence="2" type="primary">PRCC</name>
    <name evidence="2" type="ORF">EVAR_75046_1</name>
</gene>
<dbReference type="GO" id="GO:0005634">
    <property type="term" value="C:nucleus"/>
    <property type="evidence" value="ECO:0007669"/>
    <property type="project" value="TreeGrafter"/>
</dbReference>
<evidence type="ECO:0000313" key="3">
    <source>
        <dbReference type="Proteomes" id="UP000299102"/>
    </source>
</evidence>
<evidence type="ECO:0000313" key="2">
    <source>
        <dbReference type="EMBL" id="GBP44589.1"/>
    </source>
</evidence>
<keyword evidence="3" id="KW-1185">Reference proteome</keyword>
<accession>A0A4C1W277</accession>
<organism evidence="2 3">
    <name type="scientific">Eumeta variegata</name>
    <name type="common">Bagworm moth</name>
    <name type="synonym">Eumeta japonica</name>
    <dbReference type="NCBI Taxonomy" id="151549"/>
    <lineage>
        <taxon>Eukaryota</taxon>
        <taxon>Metazoa</taxon>
        <taxon>Ecdysozoa</taxon>
        <taxon>Arthropoda</taxon>
        <taxon>Hexapoda</taxon>
        <taxon>Insecta</taxon>
        <taxon>Pterygota</taxon>
        <taxon>Neoptera</taxon>
        <taxon>Endopterygota</taxon>
        <taxon>Lepidoptera</taxon>
        <taxon>Glossata</taxon>
        <taxon>Ditrysia</taxon>
        <taxon>Tineoidea</taxon>
        <taxon>Psychidae</taxon>
        <taxon>Oiketicinae</taxon>
        <taxon>Eumeta</taxon>
    </lineage>
</organism>
<comment type="caution">
    <text evidence="2">The sequence shown here is derived from an EMBL/GenBank/DDBJ whole genome shotgun (WGS) entry which is preliminary data.</text>
</comment>
<name>A0A4C1W277_EUMVA</name>
<sequence>MALVNYDNSDSSEYEDDDNEMKPSISVVKSKELNPEQIKNSPNDTHEIKDDLNSSESAIFKLLPKPSTKKTAIVEDDDEFLKKKESFVKPKAKIMVPSLNDFKDVAETAPSKPKLGSTKKSGLLSILPQPKNTVTSSVLSNKFIPNVLTQKSNSVSVKEKISFKSLKDDSKTNVNKTAVDYSDDEEDDIQNDFFSINKSNEVTENQIMIENEKNDTNNVNITNLEAPGVQKMPHNIDAFLKPVNMASNHSETQPNSSIIDLQDNAYSKNYEIENSDNNTESMTLDEEAILKLVGARGRRKKEDIEIVDVNQQEVLQNAREMFMKGLLEDTTKRVSSSKRKGNEPTSQQKRKHQITYLAHQAKANEIELQNQWANNRMTRRQTQSKYGF</sequence>
<reference evidence="2 3" key="1">
    <citation type="journal article" date="2019" name="Commun. Biol.">
        <title>The bagworm genome reveals a unique fibroin gene that provides high tensile strength.</title>
        <authorList>
            <person name="Kono N."/>
            <person name="Nakamura H."/>
            <person name="Ohtoshi R."/>
            <person name="Tomita M."/>
            <person name="Numata K."/>
            <person name="Arakawa K."/>
        </authorList>
    </citation>
    <scope>NUCLEOTIDE SEQUENCE [LARGE SCALE GENOMIC DNA]</scope>
</reference>
<proteinExistence type="predicted"/>
<dbReference type="Pfam" id="PF10253">
    <property type="entry name" value="PRCC"/>
    <property type="match status" value="1"/>
</dbReference>
<dbReference type="STRING" id="151549.A0A4C1W277"/>
<dbReference type="PANTHER" id="PTHR13621">
    <property type="entry name" value="PROLINE-RICH PROTEIN PRCC"/>
    <property type="match status" value="1"/>
</dbReference>
<dbReference type="EMBL" id="BGZK01000455">
    <property type="protein sequence ID" value="GBP44589.1"/>
    <property type="molecule type" value="Genomic_DNA"/>
</dbReference>
<evidence type="ECO:0000256" key="1">
    <source>
        <dbReference type="SAM" id="MobiDB-lite"/>
    </source>
</evidence>
<feature type="compositionally biased region" description="Acidic residues" evidence="1">
    <location>
        <begin position="10"/>
        <end position="19"/>
    </location>
</feature>
<feature type="region of interest" description="Disordered" evidence="1">
    <location>
        <begin position="329"/>
        <end position="352"/>
    </location>
</feature>
<dbReference type="AlphaFoldDB" id="A0A4C1W277"/>
<dbReference type="InterPro" id="IPR018800">
    <property type="entry name" value="PRCC"/>
</dbReference>
<feature type="region of interest" description="Disordered" evidence="1">
    <location>
        <begin position="1"/>
        <end position="49"/>
    </location>
</feature>
<protein>
    <submittedName>
        <fullName evidence="2">Proline-rich protein PRCC</fullName>
    </submittedName>
</protein>
<dbReference type="PANTHER" id="PTHR13621:SF2">
    <property type="entry name" value="PROLINE-RICH PROTEIN PRCC"/>
    <property type="match status" value="1"/>
</dbReference>